<keyword evidence="2" id="KW-1185">Reference proteome</keyword>
<dbReference type="AlphaFoldDB" id="A0A0V0Z9P5"/>
<dbReference type="SUPFAM" id="SSF56672">
    <property type="entry name" value="DNA/RNA polymerases"/>
    <property type="match status" value="1"/>
</dbReference>
<evidence type="ECO:0000313" key="1">
    <source>
        <dbReference type="EMBL" id="KRY09084.1"/>
    </source>
</evidence>
<accession>A0A0V0Z9P5</accession>
<name>A0A0V0Z9P5_9BILA</name>
<dbReference type="STRING" id="990121.A0A0V0Z9P5"/>
<protein>
    <submittedName>
        <fullName evidence="1">Uncharacterized protein</fullName>
    </submittedName>
</protein>
<sequence>MSDGDLGRRSFIKHRLRIFVESVKPIKKALSLIEAANLRWSSPVVLGKIKDGISRFCIDYRKLNEVANSTYRSHKK</sequence>
<comment type="caution">
    <text evidence="1">The sequence shown here is derived from an EMBL/GenBank/DDBJ whole genome shotgun (WGS) entry which is preliminary data.</text>
</comment>
<dbReference type="EMBL" id="JYDQ01000292">
    <property type="protein sequence ID" value="KRY09084.1"/>
    <property type="molecule type" value="Genomic_DNA"/>
</dbReference>
<dbReference type="InterPro" id="IPR043502">
    <property type="entry name" value="DNA/RNA_pol_sf"/>
</dbReference>
<dbReference type="Proteomes" id="UP000054783">
    <property type="component" value="Unassembled WGS sequence"/>
</dbReference>
<evidence type="ECO:0000313" key="2">
    <source>
        <dbReference type="Proteomes" id="UP000054783"/>
    </source>
</evidence>
<reference evidence="1 2" key="1">
    <citation type="submission" date="2015-01" db="EMBL/GenBank/DDBJ databases">
        <title>Evolution of Trichinella species and genotypes.</title>
        <authorList>
            <person name="Korhonen P.K."/>
            <person name="Edoardo P."/>
            <person name="Giuseppe L.R."/>
            <person name="Gasser R.B."/>
        </authorList>
    </citation>
    <scope>NUCLEOTIDE SEQUENCE [LARGE SCALE GENOMIC DNA]</scope>
    <source>
        <strain evidence="1">ISS2496</strain>
    </source>
</reference>
<organism evidence="1 2">
    <name type="scientific">Trichinella patagoniensis</name>
    <dbReference type="NCBI Taxonomy" id="990121"/>
    <lineage>
        <taxon>Eukaryota</taxon>
        <taxon>Metazoa</taxon>
        <taxon>Ecdysozoa</taxon>
        <taxon>Nematoda</taxon>
        <taxon>Enoplea</taxon>
        <taxon>Dorylaimia</taxon>
        <taxon>Trichinellida</taxon>
        <taxon>Trichinellidae</taxon>
        <taxon>Trichinella</taxon>
    </lineage>
</organism>
<dbReference type="Gene3D" id="3.10.10.10">
    <property type="entry name" value="HIV Type 1 Reverse Transcriptase, subunit A, domain 1"/>
    <property type="match status" value="1"/>
</dbReference>
<gene>
    <name evidence="1" type="ORF">T12_16936</name>
</gene>
<proteinExistence type="predicted"/>